<dbReference type="InterPro" id="IPR019554">
    <property type="entry name" value="Soluble_ligand-bd"/>
</dbReference>
<evidence type="ECO:0000313" key="4">
    <source>
        <dbReference type="EMBL" id="MDO7867211.1"/>
    </source>
</evidence>
<feature type="domain" description="Helix-hairpin-helix DNA-binding motif class 1" evidence="3">
    <location>
        <begin position="280"/>
        <end position="299"/>
    </location>
</feature>
<dbReference type="PANTHER" id="PTHR21180:SF32">
    <property type="entry name" value="ENDONUCLEASE_EXONUCLEASE_PHOSPHATASE FAMILY DOMAIN-CONTAINING PROTEIN 1"/>
    <property type="match status" value="1"/>
</dbReference>
<dbReference type="Gene3D" id="3.10.560.10">
    <property type="entry name" value="Outer membrane lipoprotein wza domain like"/>
    <property type="match status" value="1"/>
</dbReference>
<keyword evidence="2" id="KW-0812">Transmembrane</keyword>
<feature type="domain" description="Helix-hairpin-helix DNA-binding motif class 1" evidence="3">
    <location>
        <begin position="250"/>
        <end position="269"/>
    </location>
</feature>
<gene>
    <name evidence="4" type="ORF">Q5722_02410</name>
</gene>
<dbReference type="Pfam" id="PF12836">
    <property type="entry name" value="HHH_3"/>
    <property type="match status" value="1"/>
</dbReference>
<dbReference type="Proteomes" id="UP001233314">
    <property type="component" value="Unassembled WGS sequence"/>
</dbReference>
<dbReference type="SMART" id="SM00278">
    <property type="entry name" value="HhH1"/>
    <property type="match status" value="2"/>
</dbReference>
<dbReference type="EMBL" id="JAUQTA010000001">
    <property type="protein sequence ID" value="MDO7867211.1"/>
    <property type="molecule type" value="Genomic_DNA"/>
</dbReference>
<dbReference type="InterPro" id="IPR051675">
    <property type="entry name" value="Endo/Exo/Phosphatase_dom_1"/>
</dbReference>
<protein>
    <submittedName>
        <fullName evidence="4">ComEA family DNA-binding protein</fullName>
    </submittedName>
</protein>
<feature type="region of interest" description="Disordered" evidence="1">
    <location>
        <begin position="29"/>
        <end position="74"/>
    </location>
</feature>
<dbReference type="Gene3D" id="1.10.150.320">
    <property type="entry name" value="Photosystem II 12 kDa extrinsic protein"/>
    <property type="match status" value="1"/>
</dbReference>
<comment type="caution">
    <text evidence="4">The sequence shown here is derived from an EMBL/GenBank/DDBJ whole genome shotgun (WGS) entry which is preliminary data.</text>
</comment>
<dbReference type="InterPro" id="IPR003583">
    <property type="entry name" value="Hlx-hairpin-Hlx_DNA-bd_motif"/>
</dbReference>
<dbReference type="NCBIfam" id="TIGR00426">
    <property type="entry name" value="competence protein ComEA helix-hairpin-helix repeat region"/>
    <property type="match status" value="1"/>
</dbReference>
<dbReference type="GO" id="GO:0003677">
    <property type="term" value="F:DNA binding"/>
    <property type="evidence" value="ECO:0007669"/>
    <property type="project" value="UniProtKB-KW"/>
</dbReference>
<proteinExistence type="predicted"/>
<keyword evidence="4" id="KW-0238">DNA-binding</keyword>
<dbReference type="RefSeq" id="WP_305026616.1">
    <property type="nucleotide sequence ID" value="NZ_JAUQTA010000001.1"/>
</dbReference>
<name>A0ABT9B1Q6_9ACTN</name>
<dbReference type="Pfam" id="PF10531">
    <property type="entry name" value="SLBB"/>
    <property type="match status" value="1"/>
</dbReference>
<keyword evidence="2" id="KW-0472">Membrane</keyword>
<feature type="compositionally biased region" description="Basic and acidic residues" evidence="1">
    <location>
        <begin position="29"/>
        <end position="64"/>
    </location>
</feature>
<evidence type="ECO:0000256" key="1">
    <source>
        <dbReference type="SAM" id="MobiDB-lite"/>
    </source>
</evidence>
<dbReference type="InterPro" id="IPR004509">
    <property type="entry name" value="Competence_ComEA_HhH"/>
</dbReference>
<keyword evidence="2" id="KW-1133">Transmembrane helix</keyword>
<feature type="transmembrane region" description="Helical" evidence="2">
    <location>
        <begin position="101"/>
        <end position="121"/>
    </location>
</feature>
<organism evidence="4 5">
    <name type="scientific">Nocardioides jiangxiensis</name>
    <dbReference type="NCBI Taxonomy" id="3064524"/>
    <lineage>
        <taxon>Bacteria</taxon>
        <taxon>Bacillati</taxon>
        <taxon>Actinomycetota</taxon>
        <taxon>Actinomycetes</taxon>
        <taxon>Propionibacteriales</taxon>
        <taxon>Nocardioidaceae</taxon>
        <taxon>Nocardioides</taxon>
    </lineage>
</organism>
<evidence type="ECO:0000313" key="5">
    <source>
        <dbReference type="Proteomes" id="UP001233314"/>
    </source>
</evidence>
<sequence>MGSRESYDEALAHRLALLRAELTGERAAAESARARAERVERAENARSEPERSEPERSEPERSDPVAEEPAVATFRQPGRHASRRFPSVAARVPAGLLTPGTIAVVAVLVAVGLAVVAWLTLRSEPRELPMAAPVAAGLATPVALPGSGAASATASAGAAAQVVVHVAGKVRHPGIVVLDAGARVVDAVRAAGGARPGVDLAGVNLARLLVDGEQILVGTGAPATAAAPGAVAGAGEGAPGMVNINTATESELEELPGVGPVTAAAIVAFRQEHGAFTSVDQLLDVSGIGEATLAQIAPHASV</sequence>
<evidence type="ECO:0000259" key="3">
    <source>
        <dbReference type="SMART" id="SM00278"/>
    </source>
</evidence>
<reference evidence="4 5" key="1">
    <citation type="submission" date="2023-07" db="EMBL/GenBank/DDBJ databases">
        <title>Nocardioides sp. nov WY-20 isolated from soil.</title>
        <authorList>
            <person name="Liu B."/>
            <person name="Wan Y."/>
        </authorList>
    </citation>
    <scope>NUCLEOTIDE SEQUENCE [LARGE SCALE GENOMIC DNA]</scope>
    <source>
        <strain evidence="4 5">WY-20</strain>
    </source>
</reference>
<evidence type="ECO:0000256" key="2">
    <source>
        <dbReference type="SAM" id="Phobius"/>
    </source>
</evidence>
<dbReference type="PANTHER" id="PTHR21180">
    <property type="entry name" value="ENDONUCLEASE/EXONUCLEASE/PHOSPHATASE FAMILY DOMAIN-CONTAINING PROTEIN 1"/>
    <property type="match status" value="1"/>
</dbReference>
<keyword evidence="5" id="KW-1185">Reference proteome</keyword>
<dbReference type="InterPro" id="IPR010994">
    <property type="entry name" value="RuvA_2-like"/>
</dbReference>
<dbReference type="SUPFAM" id="SSF47781">
    <property type="entry name" value="RuvA domain 2-like"/>
    <property type="match status" value="1"/>
</dbReference>
<accession>A0ABT9B1Q6</accession>